<accession>A0ABQ9GEI7</accession>
<keyword evidence="2" id="KW-1185">Reference proteome</keyword>
<proteinExistence type="predicted"/>
<organism evidence="1 2">
    <name type="scientific">Dryococelus australis</name>
    <dbReference type="NCBI Taxonomy" id="614101"/>
    <lineage>
        <taxon>Eukaryota</taxon>
        <taxon>Metazoa</taxon>
        <taxon>Ecdysozoa</taxon>
        <taxon>Arthropoda</taxon>
        <taxon>Hexapoda</taxon>
        <taxon>Insecta</taxon>
        <taxon>Pterygota</taxon>
        <taxon>Neoptera</taxon>
        <taxon>Polyneoptera</taxon>
        <taxon>Phasmatodea</taxon>
        <taxon>Verophasmatodea</taxon>
        <taxon>Anareolatae</taxon>
        <taxon>Phasmatidae</taxon>
        <taxon>Eurycanthinae</taxon>
        <taxon>Dryococelus</taxon>
    </lineage>
</organism>
<name>A0ABQ9GEI7_9NEOP</name>
<dbReference type="Proteomes" id="UP001159363">
    <property type="component" value="Chromosome 11"/>
</dbReference>
<sequence>MATSVDLRLLKDEEFFRAFRGWFRDMVPDGQIGRNWNSSNKQHVIAGAAVAQRLVYSPPTTAIRARSSAGSLPDSRTRQSCWTMPLAGGFPLGPPASPRPCIPAPLRLRVSLHVTFWDDGHLRVPAGKPRHSVGVASPGLPKEGVREEIWLALNSEVLRANACG</sequence>
<dbReference type="EMBL" id="JARBHB010000012">
    <property type="protein sequence ID" value="KAJ8870816.1"/>
    <property type="molecule type" value="Genomic_DNA"/>
</dbReference>
<gene>
    <name evidence="1" type="ORF">PR048_027115</name>
</gene>
<evidence type="ECO:0000313" key="1">
    <source>
        <dbReference type="EMBL" id="KAJ8870816.1"/>
    </source>
</evidence>
<evidence type="ECO:0000313" key="2">
    <source>
        <dbReference type="Proteomes" id="UP001159363"/>
    </source>
</evidence>
<protein>
    <submittedName>
        <fullName evidence="1">Uncharacterized protein</fullName>
    </submittedName>
</protein>
<reference evidence="1 2" key="1">
    <citation type="submission" date="2023-02" db="EMBL/GenBank/DDBJ databases">
        <title>LHISI_Scaffold_Assembly.</title>
        <authorList>
            <person name="Stuart O.P."/>
            <person name="Cleave R."/>
            <person name="Magrath M.J.L."/>
            <person name="Mikheyev A.S."/>
        </authorList>
    </citation>
    <scope>NUCLEOTIDE SEQUENCE [LARGE SCALE GENOMIC DNA]</scope>
    <source>
        <strain evidence="1">Daus_M_001</strain>
        <tissue evidence="1">Leg muscle</tissue>
    </source>
</reference>
<comment type="caution">
    <text evidence="1">The sequence shown here is derived from an EMBL/GenBank/DDBJ whole genome shotgun (WGS) entry which is preliminary data.</text>
</comment>